<evidence type="ECO:0000313" key="1">
    <source>
        <dbReference type="EMBL" id="QEY62983.1"/>
    </source>
</evidence>
<accession>A0A5J6QKP8</accession>
<organism evidence="1 2">
    <name type="scientific">Metapseudomonas lalkuanensis</name>
    <dbReference type="NCBI Taxonomy" id="2604832"/>
    <lineage>
        <taxon>Bacteria</taxon>
        <taxon>Pseudomonadati</taxon>
        <taxon>Pseudomonadota</taxon>
        <taxon>Gammaproteobacteria</taxon>
        <taxon>Pseudomonadales</taxon>
        <taxon>Pseudomonadaceae</taxon>
        <taxon>Metapseudomonas</taxon>
    </lineage>
</organism>
<keyword evidence="2" id="KW-1185">Reference proteome</keyword>
<dbReference type="EMBL" id="CP043311">
    <property type="protein sequence ID" value="QEY62983.1"/>
    <property type="molecule type" value="Genomic_DNA"/>
</dbReference>
<dbReference type="Gene3D" id="3.40.50.300">
    <property type="entry name" value="P-loop containing nucleotide triphosphate hydrolases"/>
    <property type="match status" value="1"/>
</dbReference>
<protein>
    <submittedName>
        <fullName evidence="1">AAA family ATPase</fullName>
    </submittedName>
</protein>
<dbReference type="Proteomes" id="UP000327179">
    <property type="component" value="Chromosome"/>
</dbReference>
<proteinExistence type="predicted"/>
<dbReference type="KEGG" id="plal:FXN65_13195"/>
<name>A0A5J6QKP8_9GAMM</name>
<dbReference type="AlphaFoldDB" id="A0A5J6QKP8"/>
<sequence length="286" mass="31846">MANGCHLLPEARKVIDLTASRRIAFIQDDSLWIEYPQSQKVLRIVENMLAVPDRRQAPCLLVKGEGGTGKSSIIRQIKSNHALRAKLVFLDLNVNPFGLKFTELIAEALGVPLDVFRNSRRKPSDLPVELVQVLKIRGIKGFVIDELHDAMLVGRVDQMRHLSLLKGLTNDPLGLSIIGFGTSAVSNAIGVDPQFKRRFLEVELEDWAETEDFRSFLAGFEELLPLKHPSQLDDEETVGFLLETTGGRMDEVVKLLRAAACYAVVGGEEKITKKLLSKAFADPWGY</sequence>
<dbReference type="InterPro" id="IPR027417">
    <property type="entry name" value="P-loop_NTPase"/>
</dbReference>
<evidence type="ECO:0000313" key="2">
    <source>
        <dbReference type="Proteomes" id="UP000327179"/>
    </source>
</evidence>
<gene>
    <name evidence="1" type="ORF">FXN65_13195</name>
</gene>
<dbReference type="SUPFAM" id="SSF52540">
    <property type="entry name" value="P-loop containing nucleoside triphosphate hydrolases"/>
    <property type="match status" value="1"/>
</dbReference>
<reference evidence="1 2" key="1">
    <citation type="submission" date="2019-08" db="EMBL/GenBank/DDBJ databases">
        <title>Whole-genome Sequencing of e-waste polymer degrading bacterium Pseudomonas sp. strain PE08.</title>
        <authorList>
            <person name="Kirdat K."/>
            <person name="Debbarma P."/>
            <person name="Narawade N."/>
            <person name="Suyal D."/>
            <person name="Thorat V."/>
            <person name="Shouche Y."/>
            <person name="Goel R."/>
            <person name="Yadav A."/>
        </authorList>
    </citation>
    <scope>NUCLEOTIDE SEQUENCE [LARGE SCALE GENOMIC DNA]</scope>
    <source>
        <strain evidence="1 2">PE08</strain>
    </source>
</reference>
<dbReference type="Pfam" id="PF05621">
    <property type="entry name" value="TniB"/>
    <property type="match status" value="1"/>
</dbReference>
<dbReference type="RefSeq" id="WP_151133638.1">
    <property type="nucleotide sequence ID" value="NZ_CP043311.1"/>
</dbReference>
<dbReference type="InterPro" id="IPR008868">
    <property type="entry name" value="TniB"/>
</dbReference>